<keyword evidence="2" id="KW-0472">Membrane</keyword>
<keyword evidence="2" id="KW-1133">Transmembrane helix</keyword>
<evidence type="ECO:0000256" key="1">
    <source>
        <dbReference type="SAM" id="MobiDB-lite"/>
    </source>
</evidence>
<feature type="region of interest" description="Disordered" evidence="1">
    <location>
        <begin position="143"/>
        <end position="187"/>
    </location>
</feature>
<gene>
    <name evidence="3" type="ORF">NLJ89_g11164</name>
</gene>
<name>A0A9W8JP91_9AGAR</name>
<evidence type="ECO:0000256" key="2">
    <source>
        <dbReference type="SAM" id="Phobius"/>
    </source>
</evidence>
<proteinExistence type="predicted"/>
<dbReference type="Proteomes" id="UP001148786">
    <property type="component" value="Unassembled WGS sequence"/>
</dbReference>
<feature type="transmembrane region" description="Helical" evidence="2">
    <location>
        <begin position="58"/>
        <end position="81"/>
    </location>
</feature>
<dbReference type="EMBL" id="JANKHO010002385">
    <property type="protein sequence ID" value="KAJ3492781.1"/>
    <property type="molecule type" value="Genomic_DNA"/>
</dbReference>
<evidence type="ECO:0000313" key="3">
    <source>
        <dbReference type="EMBL" id="KAJ3492781.1"/>
    </source>
</evidence>
<reference evidence="3" key="1">
    <citation type="submission" date="2022-07" db="EMBL/GenBank/DDBJ databases">
        <title>Genome Sequence of Agrocybe chaxingu.</title>
        <authorList>
            <person name="Buettner E."/>
        </authorList>
    </citation>
    <scope>NUCLEOTIDE SEQUENCE</scope>
    <source>
        <strain evidence="3">MP-N11</strain>
    </source>
</reference>
<dbReference type="OrthoDB" id="2563669at2759"/>
<evidence type="ECO:0000313" key="4">
    <source>
        <dbReference type="Proteomes" id="UP001148786"/>
    </source>
</evidence>
<sequence length="187" mass="19954">MFYAGNLGQGSHTVRVAPGTGCGILAIDSAVVYTAPSLGGSFSAVDAASVHRELPTSVAAGLALACIIAVLATTCSLYLLWRYRVQWRTGGISEKDSEQTSVHPFASPVTDTPTGRPFTVHSESELTQEQSWSISSRGSTIRLAPRQVLGPNTQRDTKTEVQDAVQQRDFPPPPAYQPGSARYGQSF</sequence>
<organism evidence="3 4">
    <name type="scientific">Agrocybe chaxingu</name>
    <dbReference type="NCBI Taxonomy" id="84603"/>
    <lineage>
        <taxon>Eukaryota</taxon>
        <taxon>Fungi</taxon>
        <taxon>Dikarya</taxon>
        <taxon>Basidiomycota</taxon>
        <taxon>Agaricomycotina</taxon>
        <taxon>Agaricomycetes</taxon>
        <taxon>Agaricomycetidae</taxon>
        <taxon>Agaricales</taxon>
        <taxon>Agaricineae</taxon>
        <taxon>Strophariaceae</taxon>
        <taxon>Agrocybe</taxon>
    </lineage>
</organism>
<accession>A0A9W8JP91</accession>
<comment type="caution">
    <text evidence="3">The sequence shown here is derived from an EMBL/GenBank/DDBJ whole genome shotgun (WGS) entry which is preliminary data.</text>
</comment>
<keyword evidence="4" id="KW-1185">Reference proteome</keyword>
<dbReference type="AlphaFoldDB" id="A0A9W8JP91"/>
<protein>
    <submittedName>
        <fullName evidence="3">Uncharacterized protein</fullName>
    </submittedName>
</protein>
<keyword evidence="2" id="KW-0812">Transmembrane</keyword>